<dbReference type="AlphaFoldDB" id="A0A6C0F5M0"/>
<protein>
    <recommendedName>
        <fullName evidence="2">OTU domain-containing protein</fullName>
    </recommendedName>
</protein>
<dbReference type="InterPro" id="IPR038765">
    <property type="entry name" value="Papain-like_cys_pep_sf"/>
</dbReference>
<dbReference type="Gene3D" id="3.90.70.80">
    <property type="match status" value="1"/>
</dbReference>
<evidence type="ECO:0000256" key="1">
    <source>
        <dbReference type="SAM" id="MobiDB-lite"/>
    </source>
</evidence>
<dbReference type="PROSITE" id="PS50802">
    <property type="entry name" value="OTU"/>
    <property type="match status" value="1"/>
</dbReference>
<evidence type="ECO:0000259" key="2">
    <source>
        <dbReference type="PROSITE" id="PS50802"/>
    </source>
</evidence>
<proteinExistence type="predicted"/>
<dbReference type="EMBL" id="MN738790">
    <property type="protein sequence ID" value="QHT37127.1"/>
    <property type="molecule type" value="Genomic_DNA"/>
</dbReference>
<dbReference type="CDD" id="cd22744">
    <property type="entry name" value="OTU"/>
    <property type="match status" value="1"/>
</dbReference>
<name>A0A6C0F5M0_9ZZZZ</name>
<feature type="domain" description="OTU" evidence="2">
    <location>
        <begin position="30"/>
        <end position="194"/>
    </location>
</feature>
<dbReference type="Pfam" id="PF02338">
    <property type="entry name" value="OTU"/>
    <property type="match status" value="1"/>
</dbReference>
<reference evidence="3" key="1">
    <citation type="journal article" date="2020" name="Nature">
        <title>Giant virus diversity and host interactions through global metagenomics.</title>
        <authorList>
            <person name="Schulz F."/>
            <person name="Roux S."/>
            <person name="Paez-Espino D."/>
            <person name="Jungbluth S."/>
            <person name="Walsh D.A."/>
            <person name="Denef V.J."/>
            <person name="McMahon K.D."/>
            <person name="Konstantinidis K.T."/>
            <person name="Eloe-Fadrosh E.A."/>
            <person name="Kyrpides N.C."/>
            <person name="Woyke T."/>
        </authorList>
    </citation>
    <scope>NUCLEOTIDE SEQUENCE</scope>
    <source>
        <strain evidence="3">GVMAG-S-ERX555967-131</strain>
    </source>
</reference>
<feature type="region of interest" description="Disordered" evidence="1">
    <location>
        <begin position="1"/>
        <end position="26"/>
    </location>
</feature>
<evidence type="ECO:0000313" key="3">
    <source>
        <dbReference type="EMBL" id="QHT37127.1"/>
    </source>
</evidence>
<organism evidence="3">
    <name type="scientific">viral metagenome</name>
    <dbReference type="NCBI Taxonomy" id="1070528"/>
    <lineage>
        <taxon>unclassified sequences</taxon>
        <taxon>metagenomes</taxon>
        <taxon>organismal metagenomes</taxon>
    </lineage>
</organism>
<dbReference type="InterPro" id="IPR003323">
    <property type="entry name" value="OTU_dom"/>
</dbReference>
<sequence length="209" mass="23271">MSSKSKSNGNKTNSNTNNSNTNISSSSSSSSILSVVGDGECLFNAVAYGIIYLSTGKLVSEKKYKPLAKVLRCKTVNLLRLQIKNLNMNTIQILSAEYNNSQKDFNEAKMIKRALKYTDKMSKSCTWGGHIELQVLGTIVQKYGYRGIQVHDAITKNLLMASSIIKNNNPIIHVVLYGVNNAEFGTHYDFWNKQSKSKKFASAKLKKCR</sequence>
<dbReference type="SUPFAM" id="SSF54001">
    <property type="entry name" value="Cysteine proteinases"/>
    <property type="match status" value="1"/>
</dbReference>
<accession>A0A6C0F5M0</accession>